<gene>
    <name evidence="4" type="ORF">VSH64_45105</name>
</gene>
<dbReference type="Gene3D" id="3.40.630.30">
    <property type="match status" value="1"/>
</dbReference>
<name>A0ABZ1I647_9PSEU</name>
<dbReference type="InterPro" id="IPR013653">
    <property type="entry name" value="GCN5-like_dom"/>
</dbReference>
<accession>A0ABZ1I647</accession>
<dbReference type="EMBL" id="CP142149">
    <property type="protein sequence ID" value="WSE29896.1"/>
    <property type="molecule type" value="Genomic_DNA"/>
</dbReference>
<evidence type="ECO:0000256" key="1">
    <source>
        <dbReference type="ARBA" id="ARBA00022679"/>
    </source>
</evidence>
<dbReference type="Pfam" id="PF08445">
    <property type="entry name" value="FR47"/>
    <property type="match status" value="1"/>
</dbReference>
<dbReference type="RefSeq" id="WP_326568854.1">
    <property type="nucleotide sequence ID" value="NZ_CP142149.1"/>
</dbReference>
<reference evidence="4 5" key="1">
    <citation type="journal article" date="2015" name="Int. J. Syst. Evol. Microbiol.">
        <title>Amycolatopsis rhabdoformis sp. nov., an actinomycete isolated from a tropical forest soil.</title>
        <authorList>
            <person name="Souza W.R."/>
            <person name="Silva R.E."/>
            <person name="Goodfellow M."/>
            <person name="Busarakam K."/>
            <person name="Figueiro F.S."/>
            <person name="Ferreira D."/>
            <person name="Rodrigues-Filho E."/>
            <person name="Moraes L.A.B."/>
            <person name="Zucchi T.D."/>
        </authorList>
    </citation>
    <scope>NUCLEOTIDE SEQUENCE [LARGE SCALE GENOMIC DNA]</scope>
    <source>
        <strain evidence="4 5">NCIMB 14900</strain>
    </source>
</reference>
<feature type="domain" description="N-acetyltransferase" evidence="3">
    <location>
        <begin position="111"/>
        <end position="247"/>
    </location>
</feature>
<dbReference type="GO" id="GO:0016746">
    <property type="term" value="F:acyltransferase activity"/>
    <property type="evidence" value="ECO:0007669"/>
    <property type="project" value="UniProtKB-KW"/>
</dbReference>
<evidence type="ECO:0000259" key="3">
    <source>
        <dbReference type="PROSITE" id="PS51186"/>
    </source>
</evidence>
<evidence type="ECO:0000256" key="2">
    <source>
        <dbReference type="ARBA" id="ARBA00023315"/>
    </source>
</evidence>
<evidence type="ECO:0000313" key="4">
    <source>
        <dbReference type="EMBL" id="WSE29896.1"/>
    </source>
</evidence>
<organism evidence="4 5">
    <name type="scientific">Amycolatopsis rhabdoformis</name>
    <dbReference type="NCBI Taxonomy" id="1448059"/>
    <lineage>
        <taxon>Bacteria</taxon>
        <taxon>Bacillati</taxon>
        <taxon>Actinomycetota</taxon>
        <taxon>Actinomycetes</taxon>
        <taxon>Pseudonocardiales</taxon>
        <taxon>Pseudonocardiaceae</taxon>
        <taxon>Amycolatopsis</taxon>
    </lineage>
</organism>
<evidence type="ECO:0000313" key="5">
    <source>
        <dbReference type="Proteomes" id="UP001330812"/>
    </source>
</evidence>
<sequence>MTTISPQTQDPSMLTNVVFEALRTRHAHLAEREGGALRYLDAVAPFAAVPAQPSEQDWRDLATLAHRTGGAALHREPGALPAGWAAEHDLEPHRMTVLQFSGAGFAAADDAEVRELTPADVPAMRALADLTKPGPFRERTIEFGGYLGLWRDGVLAAMAGRRFSAPPGWTEISAVCTDPAFRGQGLATRLMRAVAARIRADGDEVFLHVIATNTGAIALYERLGFTRLATVEVTVLTPSGTDGGFLH</sequence>
<protein>
    <submittedName>
        <fullName evidence="4">GNAT family N-acetyltransferase</fullName>
        <ecNumber evidence="4">2.3.1.-</ecNumber>
    </submittedName>
</protein>
<dbReference type="PANTHER" id="PTHR43420">
    <property type="entry name" value="ACETYLTRANSFERASE"/>
    <property type="match status" value="1"/>
</dbReference>
<dbReference type="PROSITE" id="PS51186">
    <property type="entry name" value="GNAT"/>
    <property type="match status" value="1"/>
</dbReference>
<dbReference type="PANTHER" id="PTHR43420:SF3">
    <property type="entry name" value="N-ACETYLTRANSFERASE DOMAIN-CONTAINING PROTEIN"/>
    <property type="match status" value="1"/>
</dbReference>
<dbReference type="Proteomes" id="UP001330812">
    <property type="component" value="Chromosome"/>
</dbReference>
<dbReference type="InterPro" id="IPR000182">
    <property type="entry name" value="GNAT_dom"/>
</dbReference>
<keyword evidence="2 4" id="KW-0012">Acyltransferase</keyword>
<proteinExistence type="predicted"/>
<keyword evidence="1 4" id="KW-0808">Transferase</keyword>
<dbReference type="CDD" id="cd04301">
    <property type="entry name" value="NAT_SF"/>
    <property type="match status" value="1"/>
</dbReference>
<dbReference type="InterPro" id="IPR016181">
    <property type="entry name" value="Acyl_CoA_acyltransferase"/>
</dbReference>
<keyword evidence="5" id="KW-1185">Reference proteome</keyword>
<dbReference type="InterPro" id="IPR050680">
    <property type="entry name" value="YpeA/RimI_acetyltransf"/>
</dbReference>
<dbReference type="EC" id="2.3.1.-" evidence="4"/>
<dbReference type="SUPFAM" id="SSF55729">
    <property type="entry name" value="Acyl-CoA N-acyltransferases (Nat)"/>
    <property type="match status" value="1"/>
</dbReference>